<dbReference type="Proteomes" id="UP000886845">
    <property type="component" value="Unassembled WGS sequence"/>
</dbReference>
<comment type="function">
    <text evidence="4">This protein is one of the early assembly proteins of the 50S ribosomal subunit, although it is not seen to bind rRNA by itself. It is important during the early stages of 50S assembly.</text>
</comment>
<dbReference type="HAMAP" id="MF_01366">
    <property type="entry name" value="Ribosomal_uL13"/>
    <property type="match status" value="1"/>
</dbReference>
<evidence type="ECO:0000256" key="3">
    <source>
        <dbReference type="ARBA" id="ARBA00023274"/>
    </source>
</evidence>
<dbReference type="CDD" id="cd00392">
    <property type="entry name" value="Ribosomal_L13"/>
    <property type="match status" value="1"/>
</dbReference>
<comment type="similarity">
    <text evidence="1 4">Belongs to the universal ribosomal protein uL13 family.</text>
</comment>
<dbReference type="Pfam" id="PF00572">
    <property type="entry name" value="Ribosomal_L13"/>
    <property type="match status" value="1"/>
</dbReference>
<evidence type="ECO:0000313" key="6">
    <source>
        <dbReference type="Proteomes" id="UP000886845"/>
    </source>
</evidence>
<dbReference type="GO" id="GO:0003729">
    <property type="term" value="F:mRNA binding"/>
    <property type="evidence" value="ECO:0007669"/>
    <property type="project" value="TreeGrafter"/>
</dbReference>
<dbReference type="GO" id="GO:0006412">
    <property type="term" value="P:translation"/>
    <property type="evidence" value="ECO:0007669"/>
    <property type="project" value="UniProtKB-UniRule"/>
</dbReference>
<dbReference type="Gene3D" id="3.90.1180.10">
    <property type="entry name" value="Ribosomal protein L13"/>
    <property type="match status" value="1"/>
</dbReference>
<dbReference type="NCBIfam" id="TIGR01066">
    <property type="entry name" value="rplM_bact"/>
    <property type="match status" value="1"/>
</dbReference>
<proteinExistence type="inferred from homology"/>
<organism evidence="5 6">
    <name type="scientific">Candidatus Spyradenecus faecavium</name>
    <dbReference type="NCBI Taxonomy" id="2840947"/>
    <lineage>
        <taxon>Bacteria</taxon>
        <taxon>Pseudomonadati</taxon>
        <taxon>Lentisphaerota</taxon>
        <taxon>Lentisphaeria</taxon>
        <taxon>Lentisphaerales</taxon>
        <taxon>Lentisphaeraceae</taxon>
        <taxon>Lentisphaeraceae incertae sedis</taxon>
        <taxon>Candidatus Spyradenecus</taxon>
    </lineage>
</organism>
<evidence type="ECO:0000256" key="2">
    <source>
        <dbReference type="ARBA" id="ARBA00022980"/>
    </source>
</evidence>
<accession>A0A9D1NL68</accession>
<protein>
    <recommendedName>
        <fullName evidence="4">Large ribosomal subunit protein uL13</fullName>
    </recommendedName>
</protein>
<evidence type="ECO:0000256" key="1">
    <source>
        <dbReference type="ARBA" id="ARBA00006227"/>
    </source>
</evidence>
<dbReference type="EMBL" id="DVOR01000027">
    <property type="protein sequence ID" value="HIV08642.1"/>
    <property type="molecule type" value="Genomic_DNA"/>
</dbReference>
<dbReference type="PANTHER" id="PTHR11545:SF2">
    <property type="entry name" value="LARGE RIBOSOMAL SUBUNIT PROTEIN UL13M"/>
    <property type="match status" value="1"/>
</dbReference>
<reference evidence="5" key="2">
    <citation type="journal article" date="2021" name="PeerJ">
        <title>Extensive microbial diversity within the chicken gut microbiome revealed by metagenomics and culture.</title>
        <authorList>
            <person name="Gilroy R."/>
            <person name="Ravi A."/>
            <person name="Getino M."/>
            <person name="Pursley I."/>
            <person name="Horton D.L."/>
            <person name="Alikhan N.F."/>
            <person name="Baker D."/>
            <person name="Gharbi K."/>
            <person name="Hall N."/>
            <person name="Watson M."/>
            <person name="Adriaenssens E.M."/>
            <person name="Foster-Nyarko E."/>
            <person name="Jarju S."/>
            <person name="Secka A."/>
            <person name="Antonio M."/>
            <person name="Oren A."/>
            <person name="Chaudhuri R.R."/>
            <person name="La Ragione R."/>
            <person name="Hildebrand F."/>
            <person name="Pallen M.J."/>
        </authorList>
    </citation>
    <scope>NUCLEOTIDE SEQUENCE</scope>
    <source>
        <strain evidence="5">35461</strain>
    </source>
</reference>
<comment type="subunit">
    <text evidence="4">Part of the 50S ribosomal subunit.</text>
</comment>
<dbReference type="SUPFAM" id="SSF52161">
    <property type="entry name" value="Ribosomal protein L13"/>
    <property type="match status" value="1"/>
</dbReference>
<keyword evidence="3 4" id="KW-0687">Ribonucleoprotein</keyword>
<dbReference type="GO" id="GO:0017148">
    <property type="term" value="P:negative regulation of translation"/>
    <property type="evidence" value="ECO:0007669"/>
    <property type="project" value="TreeGrafter"/>
</dbReference>
<dbReference type="InterPro" id="IPR036899">
    <property type="entry name" value="Ribosomal_uL13_sf"/>
</dbReference>
<name>A0A9D1NL68_9BACT</name>
<keyword evidence="2 4" id="KW-0689">Ribosomal protein</keyword>
<dbReference type="InterPro" id="IPR005823">
    <property type="entry name" value="Ribosomal_uL13_bac-type"/>
</dbReference>
<dbReference type="PIRSF" id="PIRSF002181">
    <property type="entry name" value="Ribosomal_L13"/>
    <property type="match status" value="1"/>
</dbReference>
<evidence type="ECO:0000313" key="5">
    <source>
        <dbReference type="EMBL" id="HIV08642.1"/>
    </source>
</evidence>
<dbReference type="AlphaFoldDB" id="A0A9D1NL68"/>
<gene>
    <name evidence="4 5" type="primary">rplM</name>
    <name evidence="5" type="ORF">IAC79_00815</name>
</gene>
<comment type="caution">
    <text evidence="5">The sequence shown here is derived from an EMBL/GenBank/DDBJ whole genome shotgun (WGS) entry which is preliminary data.</text>
</comment>
<dbReference type="InterPro" id="IPR005822">
    <property type="entry name" value="Ribosomal_uL13"/>
</dbReference>
<reference evidence="5" key="1">
    <citation type="submission" date="2020-10" db="EMBL/GenBank/DDBJ databases">
        <authorList>
            <person name="Gilroy R."/>
        </authorList>
    </citation>
    <scope>NUCLEOTIDE SEQUENCE</scope>
    <source>
        <strain evidence="5">35461</strain>
    </source>
</reference>
<evidence type="ECO:0000256" key="4">
    <source>
        <dbReference type="HAMAP-Rule" id="MF_01366"/>
    </source>
</evidence>
<dbReference type="PANTHER" id="PTHR11545">
    <property type="entry name" value="RIBOSOMAL PROTEIN L13"/>
    <property type="match status" value="1"/>
</dbReference>
<dbReference type="GO" id="GO:0003735">
    <property type="term" value="F:structural constituent of ribosome"/>
    <property type="evidence" value="ECO:0007669"/>
    <property type="project" value="InterPro"/>
</dbReference>
<dbReference type="GO" id="GO:0022625">
    <property type="term" value="C:cytosolic large ribosomal subunit"/>
    <property type="evidence" value="ECO:0007669"/>
    <property type="project" value="TreeGrafter"/>
</dbReference>
<sequence length="144" mass="15931">MTKTTLPELPDNDSRKWYIIDAADKPLGRLAVRVANALRGKDRADYAPSVDTGAFVIVINAAKVALTGKKNEQKQYVDFTGWRGGQTKTPASVIRERNPTRLITHAVWGMLPKNNTADIRMTRLKVYAGAEHPHAAQKPEPLSI</sequence>